<keyword evidence="4" id="KW-1185">Reference proteome</keyword>
<evidence type="ECO:0000256" key="2">
    <source>
        <dbReference type="SAM" id="Phobius"/>
    </source>
</evidence>
<proteinExistence type="predicted"/>
<name>A0AAD6MZY4_9EURO</name>
<sequence>MDHFGGNDEDSISSFLSALIGLGIAIAAGVLVVTVIAIMDRPFKTRIKRLCGRSPKNAEDVENNPPGNPHKTLSTCIPVIETEKTIPGHAISDMDRDIKFQIAQHEDLKNIGIAITRKDTV</sequence>
<evidence type="ECO:0000313" key="4">
    <source>
        <dbReference type="Proteomes" id="UP001215712"/>
    </source>
</evidence>
<keyword evidence="2" id="KW-0472">Membrane</keyword>
<dbReference type="AlphaFoldDB" id="A0AAD6MZY4"/>
<protein>
    <submittedName>
        <fullName evidence="3">Uncharacterized protein</fullName>
    </submittedName>
</protein>
<organism evidence="3 4">
    <name type="scientific">Penicillium malachiteum</name>
    <dbReference type="NCBI Taxonomy" id="1324776"/>
    <lineage>
        <taxon>Eukaryota</taxon>
        <taxon>Fungi</taxon>
        <taxon>Dikarya</taxon>
        <taxon>Ascomycota</taxon>
        <taxon>Pezizomycotina</taxon>
        <taxon>Eurotiomycetes</taxon>
        <taxon>Eurotiomycetidae</taxon>
        <taxon>Eurotiales</taxon>
        <taxon>Aspergillaceae</taxon>
        <taxon>Penicillium</taxon>
    </lineage>
</organism>
<dbReference type="Proteomes" id="UP001215712">
    <property type="component" value="Unassembled WGS sequence"/>
</dbReference>
<feature type="transmembrane region" description="Helical" evidence="2">
    <location>
        <begin position="12"/>
        <end position="39"/>
    </location>
</feature>
<keyword evidence="2" id="KW-1133">Transmembrane helix</keyword>
<dbReference type="EMBL" id="JAQJAN010000002">
    <property type="protein sequence ID" value="KAJ5738589.1"/>
    <property type="molecule type" value="Genomic_DNA"/>
</dbReference>
<feature type="region of interest" description="Disordered" evidence="1">
    <location>
        <begin position="54"/>
        <end position="74"/>
    </location>
</feature>
<keyword evidence="2" id="KW-0812">Transmembrane</keyword>
<reference evidence="3" key="1">
    <citation type="journal article" date="2023" name="IMA Fungus">
        <title>Comparative genomic study of the Penicillium genus elucidates a diverse pangenome and 15 lateral gene transfer events.</title>
        <authorList>
            <person name="Petersen C."/>
            <person name="Sorensen T."/>
            <person name="Nielsen M.R."/>
            <person name="Sondergaard T.E."/>
            <person name="Sorensen J.L."/>
            <person name="Fitzpatrick D.A."/>
            <person name="Frisvad J.C."/>
            <person name="Nielsen K.L."/>
        </authorList>
    </citation>
    <scope>NUCLEOTIDE SEQUENCE</scope>
    <source>
        <strain evidence="3">IBT 17514</strain>
    </source>
</reference>
<evidence type="ECO:0000256" key="1">
    <source>
        <dbReference type="SAM" id="MobiDB-lite"/>
    </source>
</evidence>
<gene>
    <name evidence="3" type="ORF">N7493_001744</name>
</gene>
<evidence type="ECO:0000313" key="3">
    <source>
        <dbReference type="EMBL" id="KAJ5738589.1"/>
    </source>
</evidence>
<reference evidence="3" key="2">
    <citation type="submission" date="2023-01" db="EMBL/GenBank/DDBJ databases">
        <authorList>
            <person name="Petersen C."/>
        </authorList>
    </citation>
    <scope>NUCLEOTIDE SEQUENCE</scope>
    <source>
        <strain evidence="3">IBT 17514</strain>
    </source>
</reference>
<comment type="caution">
    <text evidence="3">The sequence shown here is derived from an EMBL/GenBank/DDBJ whole genome shotgun (WGS) entry which is preliminary data.</text>
</comment>
<accession>A0AAD6MZY4</accession>